<comment type="subcellular location">
    <subcellularLocation>
        <location evidence="9">Membrane</location>
        <topology evidence="9">Single-pass type II membrane protein</topology>
    </subcellularLocation>
</comment>
<feature type="transmembrane region" description="Helical" evidence="8">
    <location>
        <begin position="20"/>
        <end position="41"/>
    </location>
</feature>
<feature type="active site" evidence="7">
    <location>
        <position position="47"/>
    </location>
</feature>
<keyword evidence="8" id="KW-1133">Transmembrane helix</keyword>
<comment type="catalytic activity">
    <reaction evidence="1 8">
        <text>Cleavage of hydrophobic, N-terminal signal or leader sequences from secreted and periplasmic proteins.</text>
        <dbReference type="EC" id="3.4.21.89"/>
    </reaction>
</comment>
<name>A0A5M6ZLA5_9PROT</name>
<evidence type="ECO:0000256" key="8">
    <source>
        <dbReference type="RuleBase" id="RU003993"/>
    </source>
</evidence>
<evidence type="ECO:0000256" key="1">
    <source>
        <dbReference type="ARBA" id="ARBA00000677"/>
    </source>
</evidence>
<reference evidence="11 12" key="1">
    <citation type="submission" date="2019-09" db="EMBL/GenBank/DDBJ databases">
        <authorList>
            <person name="Kevbrin V."/>
            <person name="Grouzdev D.S."/>
        </authorList>
    </citation>
    <scope>NUCLEOTIDE SEQUENCE [LARGE SCALE GENOMIC DNA]</scope>
    <source>
        <strain evidence="11 12">G-192</strain>
    </source>
</reference>
<dbReference type="NCBIfam" id="TIGR02227">
    <property type="entry name" value="sigpep_I_bact"/>
    <property type="match status" value="1"/>
</dbReference>
<dbReference type="InterPro" id="IPR019756">
    <property type="entry name" value="Pept_S26A_signal_pept_1_Ser-AS"/>
</dbReference>
<comment type="caution">
    <text evidence="11">The sequence shown here is derived from an EMBL/GenBank/DDBJ whole genome shotgun (WGS) entry which is preliminary data.</text>
</comment>
<evidence type="ECO:0000256" key="5">
    <source>
        <dbReference type="ARBA" id="ARBA00022670"/>
    </source>
</evidence>
<dbReference type="SUPFAM" id="SSF51306">
    <property type="entry name" value="LexA/Signal peptidase"/>
    <property type="match status" value="1"/>
</dbReference>
<dbReference type="EC" id="3.4.21.89" evidence="3 8"/>
<organism evidence="11 12">
    <name type="scientific">Alkalicaulis satelles</name>
    <dbReference type="NCBI Taxonomy" id="2609175"/>
    <lineage>
        <taxon>Bacteria</taxon>
        <taxon>Pseudomonadati</taxon>
        <taxon>Pseudomonadota</taxon>
        <taxon>Alphaproteobacteria</taxon>
        <taxon>Maricaulales</taxon>
        <taxon>Maricaulaceae</taxon>
        <taxon>Alkalicaulis</taxon>
    </lineage>
</organism>
<dbReference type="PANTHER" id="PTHR43390:SF1">
    <property type="entry name" value="CHLOROPLAST PROCESSING PEPTIDASE"/>
    <property type="match status" value="1"/>
</dbReference>
<keyword evidence="6 8" id="KW-0378">Hydrolase</keyword>
<gene>
    <name evidence="11" type="primary">lepB</name>
    <name evidence="11" type="ORF">F1654_03745</name>
</gene>
<dbReference type="Pfam" id="PF10502">
    <property type="entry name" value="Peptidase_S26"/>
    <property type="match status" value="1"/>
</dbReference>
<evidence type="ECO:0000313" key="12">
    <source>
        <dbReference type="Proteomes" id="UP000325122"/>
    </source>
</evidence>
<feature type="active site" evidence="7">
    <location>
        <position position="112"/>
    </location>
</feature>
<dbReference type="RefSeq" id="WP_150022141.1">
    <property type="nucleotide sequence ID" value="NZ_VWOJ01000001.1"/>
</dbReference>
<dbReference type="InterPro" id="IPR019533">
    <property type="entry name" value="Peptidase_S26"/>
</dbReference>
<dbReference type="InterPro" id="IPR036286">
    <property type="entry name" value="LexA/Signal_pep-like_sf"/>
</dbReference>
<evidence type="ECO:0000256" key="9">
    <source>
        <dbReference type="RuleBase" id="RU362042"/>
    </source>
</evidence>
<evidence type="ECO:0000313" key="11">
    <source>
        <dbReference type="EMBL" id="KAA5805110.1"/>
    </source>
</evidence>
<dbReference type="InterPro" id="IPR000223">
    <property type="entry name" value="Pept_S26A_signal_pept_1"/>
</dbReference>
<dbReference type="PRINTS" id="PR00727">
    <property type="entry name" value="LEADERPTASE"/>
</dbReference>
<evidence type="ECO:0000256" key="4">
    <source>
        <dbReference type="ARBA" id="ARBA00019232"/>
    </source>
</evidence>
<dbReference type="GO" id="GO:0004252">
    <property type="term" value="F:serine-type endopeptidase activity"/>
    <property type="evidence" value="ECO:0007669"/>
    <property type="project" value="InterPro"/>
</dbReference>
<dbReference type="Proteomes" id="UP000325122">
    <property type="component" value="Unassembled WGS sequence"/>
</dbReference>
<dbReference type="GO" id="GO:0009003">
    <property type="term" value="F:signal peptidase activity"/>
    <property type="evidence" value="ECO:0007669"/>
    <property type="project" value="UniProtKB-EC"/>
</dbReference>
<evidence type="ECO:0000256" key="2">
    <source>
        <dbReference type="ARBA" id="ARBA00009370"/>
    </source>
</evidence>
<keyword evidence="8" id="KW-0472">Membrane</keyword>
<dbReference type="AlphaFoldDB" id="A0A5M6ZLA5"/>
<evidence type="ECO:0000256" key="7">
    <source>
        <dbReference type="PIRSR" id="PIRSR600223-1"/>
    </source>
</evidence>
<comment type="similarity">
    <text evidence="2 9">Belongs to the peptidase S26 family.</text>
</comment>
<dbReference type="GO" id="GO:0006465">
    <property type="term" value="P:signal peptide processing"/>
    <property type="evidence" value="ECO:0007669"/>
    <property type="project" value="InterPro"/>
</dbReference>
<dbReference type="EMBL" id="VWOJ01000001">
    <property type="protein sequence ID" value="KAA5805110.1"/>
    <property type="molecule type" value="Genomic_DNA"/>
</dbReference>
<dbReference type="InterPro" id="IPR019757">
    <property type="entry name" value="Pept_S26A_signal_pept_1_Lys-AS"/>
</dbReference>
<dbReference type="GO" id="GO:0016020">
    <property type="term" value="C:membrane"/>
    <property type="evidence" value="ECO:0007669"/>
    <property type="project" value="UniProtKB-SubCell"/>
</dbReference>
<protein>
    <recommendedName>
        <fullName evidence="4 8">Signal peptidase I</fullName>
        <ecNumber evidence="3 8">3.4.21.89</ecNumber>
    </recommendedName>
</protein>
<feature type="domain" description="Peptidase S26" evidence="10">
    <location>
        <begin position="19"/>
        <end position="228"/>
    </location>
</feature>
<keyword evidence="8" id="KW-0812">Transmembrane</keyword>
<keyword evidence="12" id="KW-1185">Reference proteome</keyword>
<dbReference type="PROSITE" id="PS00760">
    <property type="entry name" value="SPASE_I_2"/>
    <property type="match status" value="1"/>
</dbReference>
<dbReference type="PANTHER" id="PTHR43390">
    <property type="entry name" value="SIGNAL PEPTIDASE I"/>
    <property type="match status" value="1"/>
</dbReference>
<dbReference type="PROSITE" id="PS00501">
    <property type="entry name" value="SPASE_I_1"/>
    <property type="match status" value="1"/>
</dbReference>
<dbReference type="Gene3D" id="2.10.109.10">
    <property type="entry name" value="Umud Fragment, subunit A"/>
    <property type="match status" value="1"/>
</dbReference>
<keyword evidence="5 8" id="KW-0645">Protease</keyword>
<sequence length="251" mass="27679">MMDQVFTLARKAVSEFGETARFLAGVAGVWLVLVTFGFAAFHIPSESMQPALQVGDRVLVSKFSYGYSRHSMPLGIGYALPDSWSGRVFGGTPGRGEVIVVRDPGQRINIIKRVIGLPGDTVELRGGRLILNGEVVHREPEGQVRYRDRSGMLVQASVYTEQLPGAGGHLIYERSDSHPMDNIGPFQVPTNHLFLMGDNRDASADSREPGGLGYVHTDHVVGRAFTVLFTFASCREEEDLHCPPWRVWRGL</sequence>
<evidence type="ECO:0000259" key="10">
    <source>
        <dbReference type="Pfam" id="PF10502"/>
    </source>
</evidence>
<evidence type="ECO:0000256" key="3">
    <source>
        <dbReference type="ARBA" id="ARBA00013208"/>
    </source>
</evidence>
<proteinExistence type="inferred from homology"/>
<accession>A0A5M6ZLA5</accession>
<dbReference type="CDD" id="cd06530">
    <property type="entry name" value="S26_SPase_I"/>
    <property type="match status" value="1"/>
</dbReference>
<evidence type="ECO:0000256" key="6">
    <source>
        <dbReference type="ARBA" id="ARBA00022801"/>
    </source>
</evidence>